<sequence>MIFILYQQIPFSVSSNHIFKHGSMSNIMSYVICHFTPEYINVYKNLTSYL</sequence>
<organismHost>
    <name type="scientific">Chlorella</name>
    <dbReference type="NCBI Taxonomy" id="3071"/>
</organismHost>
<name>F8TU64_PBCV1</name>
<dbReference type="KEGG" id="vg:10971145"/>
<dbReference type="Proteomes" id="UP000000862">
    <property type="component" value="Segment"/>
</dbReference>
<proteinExistence type="predicted"/>
<reference evidence="1 2" key="5">
    <citation type="journal article" date="1997" name="Virology">
        <title>Analysis of 74 kb of DNA located at the right end of the 330-kb chlorella virus PBCV-1 genome.</title>
        <authorList>
            <person name="Li Y."/>
            <person name="Lu Z."/>
            <person name="Sun L."/>
            <person name="Ropp S."/>
            <person name="Kutish G.F."/>
            <person name="Rock D.L."/>
            <person name="Van Etten J.L."/>
        </authorList>
    </citation>
    <scope>NUCLEOTIDE SEQUENCE [LARGE SCALE GENOMIC DNA]</scope>
</reference>
<reference evidence="1 2" key="3">
    <citation type="journal article" date="1996" name="Virology">
        <title>Analysis of 94 kb of the chlorella virus PBCV-1 330-kb genome: map positions 88 to 182.</title>
        <authorList>
            <person name="Lu Z."/>
            <person name="Li Y."/>
            <person name="Que Q."/>
            <person name="Kutish G.F."/>
            <person name="Rock D.L."/>
            <person name="Van Etten J.L."/>
        </authorList>
    </citation>
    <scope>NUCLEOTIDE SEQUENCE [LARGE SCALE GENOMIC DNA]</scope>
</reference>
<reference evidence="1 2" key="4">
    <citation type="journal article" date="1996" name="Virology">
        <title>Analysis of 76 kb of the chlorella virus PBCV-1 330-kb genome: map positions 182 to 258.</title>
        <authorList>
            <person name="Kutish G.F."/>
            <person name="Li Y."/>
            <person name="Lu Z."/>
            <person name="Furuta M."/>
            <person name="Rock D.L."/>
            <person name="Van Etten J.L."/>
        </authorList>
    </citation>
    <scope>NUCLEOTIDE SEQUENCE [LARGE SCALE GENOMIC DNA]</scope>
</reference>
<reference evidence="1 2" key="8">
    <citation type="journal article" date="2010" name="J. Virol.">
        <title>Microarray analysis of Paramecium bursaria chlorella virus 1 transcription.</title>
        <authorList>
            <person name="Yanai-Balser G.M."/>
            <person name="Duncan G.A."/>
            <person name="Eudy J.D."/>
            <person name="Wang D."/>
            <person name="Li X."/>
            <person name="Agarkova I.V."/>
            <person name="Dunigan D.D."/>
            <person name="Van Etten J.L."/>
        </authorList>
    </citation>
    <scope>NUCLEOTIDE SEQUENCE [LARGE SCALE GENOMIC DNA]</scope>
</reference>
<protein>
    <submittedName>
        <fullName evidence="1">Uncharacterized protein</fullName>
    </submittedName>
</protein>
<dbReference type="RefSeq" id="YP_004678980.1">
    <property type="nucleotide sequence ID" value="NC_000852.5"/>
</dbReference>
<accession>F8TU64</accession>
<reference evidence="1 2" key="1">
    <citation type="journal article" date="1995" name="Virology">
        <title>Analysis of 45 kb of DNA located at the left end of the chlorella virus PBCV-1 genome.</title>
        <authorList>
            <person name="Lu Z."/>
            <person name="Li Y."/>
            <person name="Zhang Y."/>
            <person name="Kutish G.F."/>
            <person name="Rock D.L."/>
            <person name="Van Etten J.L."/>
        </authorList>
    </citation>
    <scope>NUCLEOTIDE SEQUENCE [LARGE SCALE GENOMIC DNA]</scope>
</reference>
<gene>
    <name evidence="1" type="primary">A589aL</name>
</gene>
<keyword evidence="2" id="KW-1185">Reference proteome</keyword>
<reference evidence="1 2" key="7">
    <citation type="journal article" date="2000" name="Virology">
        <title>Characterization of a beta-1,3-glucanase encoded by chlorella virus PBCV-1.</title>
        <authorList>
            <person name="Sun L."/>
            <person name="Gurnon J.R."/>
            <person name="Adams B.J."/>
            <person name="Graves M.V."/>
            <person name="Van Etten J.L."/>
        </authorList>
    </citation>
    <scope>NUCLEOTIDE SEQUENCE [LARGE SCALE GENOMIC DNA]</scope>
</reference>
<reference evidence="1 2" key="2">
    <citation type="journal article" date="1995" name="Virology">
        <title>Analysis of 43 kb of the Chlorella virus PBCV-1 330-kb genome: map positions 45 to 88.</title>
        <authorList>
            <person name="Li Y."/>
            <person name="Lu Z."/>
            <person name="Burbank D.E."/>
            <person name="Kutish G.F."/>
            <person name="Rock D.L."/>
            <person name="Van Etten J.L."/>
        </authorList>
    </citation>
    <scope>NUCLEOTIDE SEQUENCE [LARGE SCALE GENOMIC DNA]</scope>
</reference>
<organism evidence="1 2">
    <name type="scientific">Paramecium bursaria Chlorella virus 1</name>
    <name type="common">PBCV-1</name>
    <dbReference type="NCBI Taxonomy" id="10506"/>
    <lineage>
        <taxon>Viruses</taxon>
        <taxon>Varidnaviria</taxon>
        <taxon>Bamfordvirae</taxon>
        <taxon>Nucleocytoviricota</taxon>
        <taxon>Megaviricetes</taxon>
        <taxon>Algavirales</taxon>
        <taxon>Phycodnaviridae</taxon>
        <taxon>Chlorovirus</taxon>
        <taxon>Chlorovirus vanettense</taxon>
    </lineage>
</organism>
<dbReference type="GeneID" id="10971145"/>
<evidence type="ECO:0000313" key="1">
    <source>
        <dbReference type="EMBL" id="AEI70125.1"/>
    </source>
</evidence>
<evidence type="ECO:0000313" key="2">
    <source>
        <dbReference type="Proteomes" id="UP000000862"/>
    </source>
</evidence>
<dbReference type="EMBL" id="JF411744">
    <property type="protein sequence ID" value="AEI70125.1"/>
    <property type="molecule type" value="Genomic_DNA"/>
</dbReference>
<reference evidence="1 2" key="6">
    <citation type="journal article" date="1999" name="Virology">
        <title>Chlorella virus PBCV-1 encodes a functional homospermidine synthase.</title>
        <authorList>
            <person name="Kaiser A."/>
            <person name="Vollmert M."/>
            <person name="Tholl D."/>
            <person name="Graves M.V."/>
            <person name="Gurnon J.R."/>
            <person name="Xing W."/>
            <person name="Lisec A.D."/>
            <person name="Nickerson K.W."/>
            <person name="Van Etten J.L."/>
        </authorList>
    </citation>
    <scope>NUCLEOTIDE SEQUENCE [LARGE SCALE GENOMIC DNA]</scope>
</reference>